<sequence>MAAPTLSPRRDARTPARSPRVRTTTEAVSEPPQKKRRYIPGGPGGGGRWLDEEGKETSDTIDFAKTAPRQRPSRPKREHSLKPVMEDAETPARSAVSSRPRRERTERYPPQATPRPRYSNAAAAAAASQASDGYKPREERSWEDFHPDLDLDSPMPVFTADEVDGRTAKAAALKPALTNVASSFVDGRSFNEDVDMQDGAAEGSHEEAQQLTNTPRRRPGRPPRRPESMLTGLGSPPAPRIMPLPTHNPKERLNLPKPSYRTFNHFLQYEEDLKENKVNYVDRTMSHVGYQETDRYELPTRALIRHSEGNQVDDEHEVSLRLESDGLAELSQAQAAVGKVEYDMDEQDVVWLEELNEQRRAEGVDAIKPAIFEITMTQIEKEYHALEKRIPKPQPRHAQTHRPRSSSQAAVNGDPNPPSDEPDSKCSICDDGDCENANAIIFCDGCDLAVHQECYGVPFIPEGQWFCRKCKEIGRGTPTCIFCPNVDGAFKQTNTLRWSHLLCAIWIPEVTVANMTFMEPITDVEKVPKSRWKLNCYICNQKMGACIQCGNKNCYLAFHVTCARRAKLFLKMKSQHQQGLDTSALKAFCDKHVPPEWRRTHDTDNAIVDAKRWYRHAFKDRKWADSQSAALELGAPPPPDGGLGGDIGGFEDTIAVTNKRKRNNQPPKMSWRLPSGAPVVPTVVFSSVDASLTRFTVRKRKEFVERICKYWTLKREARRGAALLKRLQLQLEGFSTMEVTRRNFAGMGAVGRPRLQRRIEFAEMLQHDMSHLTQLCAQVRERENLRLKEVELLKDLVDTVYFPVTALLHPIMQRAMKIDEKTRLFTEGFEMLSHRLRERYYTSVQEFSRDLSTEIGKVVIKYNDIQGSGDADIETIHNALNEVKPGTAEHHALSAEQKQVKALAKRLVKAVKELLEDAVRKEAQLRGREHEEALRKLDSMGIFASARSLETEESDEAGKQASKRRSNQETDAVPGAEVNDDTEMADAGDNADESVIHLNVAGRAATVPVHHDHQTPASKEASCTSSSHGQATNKTSDKPTEPLSPPISTDSHGHPVPTTHAHVDEDPTDVFANGGVPWYLEPFDPEGTTVHDERYTGRAVLRDMSEELSDMDEDTLTELAVNGVEATPNGKDTPAKGGPVQPPETAQQKKKTPARKKARRAWFYLHRNSITGTSGGQLHAFAQSIAPSTPTNNTSNMASSRALRPLSSICASCARQKQVSRRPFATSPSLRFDDIRSNESRLPRIASPSLWSSLIPRAFRRSSLEELEAQAAAQNAKPKEWNPYTIFILLAIVVGSNAINTLALRNEMLNYNRKTDAKLELLREVVQRIKDGEDVDVKKMLGTGDAQAEKEWEEVMRDLENTDALAEGQKRREAKRAAKAEERKAQEAEKLAAKERDASVTDGSTTAGATKERRPKFMM</sequence>
<dbReference type="OrthoDB" id="20839at2759"/>
<dbReference type="InterPro" id="IPR001965">
    <property type="entry name" value="Znf_PHD"/>
</dbReference>
<dbReference type="PANTHER" id="PTHR13793">
    <property type="entry name" value="PHD FINGER PROTEINS"/>
    <property type="match status" value="1"/>
</dbReference>
<name>A0A3M7FR90_HORWE</name>
<evidence type="ECO:0000259" key="12">
    <source>
        <dbReference type="PROSITE" id="PS51805"/>
    </source>
</evidence>
<dbReference type="SMART" id="SM00249">
    <property type="entry name" value="PHD"/>
    <property type="match status" value="2"/>
</dbReference>
<accession>A0A3M7FR90</accession>
<feature type="region of interest" description="Disordered" evidence="9">
    <location>
        <begin position="391"/>
        <end position="425"/>
    </location>
</feature>
<feature type="compositionally biased region" description="Basic and acidic residues" evidence="9">
    <location>
        <begin position="1368"/>
        <end position="1399"/>
    </location>
</feature>
<dbReference type="Pfam" id="PF13831">
    <property type="entry name" value="PHD_2"/>
    <property type="match status" value="1"/>
</dbReference>
<dbReference type="Pfam" id="PF10513">
    <property type="entry name" value="EPL1"/>
    <property type="match status" value="1"/>
</dbReference>
<dbReference type="FunFam" id="3.30.40.10:FF:000007">
    <property type="entry name" value="Bromodomain containing 1, isoform CRA_b"/>
    <property type="match status" value="1"/>
</dbReference>
<feature type="coiled-coil region" evidence="8">
    <location>
        <begin position="893"/>
        <end position="924"/>
    </location>
</feature>
<keyword evidence="6" id="KW-0539">Nucleus</keyword>
<dbReference type="InterPro" id="IPR011011">
    <property type="entry name" value="Znf_FYVE_PHD"/>
</dbReference>
<dbReference type="GO" id="GO:0008270">
    <property type="term" value="F:zinc ion binding"/>
    <property type="evidence" value="ECO:0007669"/>
    <property type="project" value="UniProtKB-KW"/>
</dbReference>
<reference evidence="13 14" key="1">
    <citation type="journal article" date="2018" name="BMC Genomics">
        <title>Genomic evidence for intraspecific hybridization in a clonal and extremely halotolerant yeast.</title>
        <authorList>
            <person name="Gostincar C."/>
            <person name="Stajich J.E."/>
            <person name="Zupancic J."/>
            <person name="Zalar P."/>
            <person name="Gunde-Cimerman N."/>
        </authorList>
    </citation>
    <scope>NUCLEOTIDE SEQUENCE [LARGE SCALE GENOMIC DNA]</scope>
    <source>
        <strain evidence="13 14">EXF-2788</strain>
    </source>
</reference>
<comment type="subcellular location">
    <subcellularLocation>
        <location evidence="1">Nucleus</location>
    </subcellularLocation>
</comment>
<evidence type="ECO:0000256" key="2">
    <source>
        <dbReference type="ARBA" id="ARBA00022723"/>
    </source>
</evidence>
<dbReference type="Gene3D" id="3.30.40.10">
    <property type="entry name" value="Zinc/RING finger domain, C3HC4 (zinc finger)"/>
    <property type="match status" value="2"/>
</dbReference>
<dbReference type="CDD" id="cd15492">
    <property type="entry name" value="PHD_BRPF_JADE_like"/>
    <property type="match status" value="1"/>
</dbReference>
<feature type="compositionally biased region" description="Basic and acidic residues" evidence="9">
    <location>
        <begin position="134"/>
        <end position="149"/>
    </location>
</feature>
<dbReference type="InterPro" id="IPR019787">
    <property type="entry name" value="Znf_PHD-finger"/>
</dbReference>
<dbReference type="Pfam" id="PF17254">
    <property type="entry name" value="DUF5321"/>
    <property type="match status" value="1"/>
</dbReference>
<dbReference type="CDD" id="cd15670">
    <property type="entry name" value="ePHD_BRPF"/>
    <property type="match status" value="1"/>
</dbReference>
<dbReference type="InterPro" id="IPR034732">
    <property type="entry name" value="EPHD"/>
</dbReference>
<dbReference type="SUPFAM" id="SSF57903">
    <property type="entry name" value="FYVE/PHD zinc finger"/>
    <property type="match status" value="1"/>
</dbReference>
<keyword evidence="3" id="KW-0677">Repeat</keyword>
<evidence type="ECO:0000259" key="11">
    <source>
        <dbReference type="PROSITE" id="PS50016"/>
    </source>
</evidence>
<dbReference type="InterPro" id="IPR050701">
    <property type="entry name" value="Histone_Mod_Regulator"/>
</dbReference>
<feature type="region of interest" description="Disordered" evidence="9">
    <location>
        <begin position="1362"/>
        <end position="1419"/>
    </location>
</feature>
<evidence type="ECO:0000256" key="5">
    <source>
        <dbReference type="ARBA" id="ARBA00022833"/>
    </source>
</evidence>
<dbReference type="VEuPathDB" id="FungiDB:BTJ68_05794"/>
<evidence type="ECO:0008006" key="15">
    <source>
        <dbReference type="Google" id="ProtNLM"/>
    </source>
</evidence>
<evidence type="ECO:0000256" key="8">
    <source>
        <dbReference type="SAM" id="Coils"/>
    </source>
</evidence>
<keyword evidence="10" id="KW-0812">Transmembrane</keyword>
<evidence type="ECO:0000256" key="4">
    <source>
        <dbReference type="ARBA" id="ARBA00022771"/>
    </source>
</evidence>
<dbReference type="GO" id="GO:0005634">
    <property type="term" value="C:nucleus"/>
    <property type="evidence" value="ECO:0007669"/>
    <property type="project" value="UniProtKB-SubCell"/>
</dbReference>
<evidence type="ECO:0000256" key="6">
    <source>
        <dbReference type="ARBA" id="ARBA00023242"/>
    </source>
</evidence>
<dbReference type="PROSITE" id="PS50016">
    <property type="entry name" value="ZF_PHD_2"/>
    <property type="match status" value="1"/>
</dbReference>
<dbReference type="PROSITE" id="PS51805">
    <property type="entry name" value="EPHD"/>
    <property type="match status" value="1"/>
</dbReference>
<feature type="compositionally biased region" description="Basic residues" evidence="9">
    <location>
        <begin position="1148"/>
        <end position="1157"/>
    </location>
</feature>
<feature type="domain" description="PHD-type" evidence="11">
    <location>
        <begin position="423"/>
        <end position="473"/>
    </location>
</feature>
<keyword evidence="8" id="KW-0175">Coiled coil</keyword>
<keyword evidence="2" id="KW-0479">Metal-binding</keyword>
<feature type="compositionally biased region" description="Basic residues" evidence="9">
    <location>
        <begin position="394"/>
        <end position="404"/>
    </location>
</feature>
<dbReference type="GO" id="GO:0006357">
    <property type="term" value="P:regulation of transcription by RNA polymerase II"/>
    <property type="evidence" value="ECO:0007669"/>
    <property type="project" value="TreeGrafter"/>
</dbReference>
<feature type="compositionally biased region" description="Basic and acidic residues" evidence="9">
    <location>
        <begin position="49"/>
        <end position="58"/>
    </location>
</feature>
<protein>
    <recommendedName>
        <fullName evidence="15">PHD-type domain-containing protein</fullName>
    </recommendedName>
</protein>
<evidence type="ECO:0000313" key="13">
    <source>
        <dbReference type="EMBL" id="RMY91312.1"/>
    </source>
</evidence>
<feature type="region of interest" description="Disordered" evidence="9">
    <location>
        <begin position="1"/>
        <end position="158"/>
    </location>
</feature>
<evidence type="ECO:0000256" key="1">
    <source>
        <dbReference type="ARBA" id="ARBA00004123"/>
    </source>
</evidence>
<dbReference type="PANTHER" id="PTHR13793:SF107">
    <property type="entry name" value="BROMODOMAIN-CONTAINING PROTEIN HOMOLOG"/>
    <property type="match status" value="1"/>
</dbReference>
<gene>
    <name evidence="13" type="ORF">D0861_03173</name>
</gene>
<evidence type="ECO:0000256" key="9">
    <source>
        <dbReference type="SAM" id="MobiDB-lite"/>
    </source>
</evidence>
<dbReference type="Pfam" id="PF13832">
    <property type="entry name" value="zf-HC5HC2H_2"/>
    <property type="match status" value="1"/>
</dbReference>
<dbReference type="InterPro" id="IPR019542">
    <property type="entry name" value="Enhancer_polycomb-like_N"/>
</dbReference>
<dbReference type="PROSITE" id="PS01359">
    <property type="entry name" value="ZF_PHD_1"/>
    <property type="match status" value="1"/>
</dbReference>
<evidence type="ECO:0000313" key="14">
    <source>
        <dbReference type="Proteomes" id="UP000268823"/>
    </source>
</evidence>
<evidence type="ECO:0000256" key="10">
    <source>
        <dbReference type="SAM" id="Phobius"/>
    </source>
</evidence>
<feature type="region of interest" description="Disordered" evidence="9">
    <location>
        <begin position="1123"/>
        <end position="1157"/>
    </location>
</feature>
<feature type="compositionally biased region" description="Polar residues" evidence="9">
    <location>
        <begin position="1015"/>
        <end position="1034"/>
    </location>
</feature>
<feature type="compositionally biased region" description="Acidic residues" evidence="9">
    <location>
        <begin position="978"/>
        <end position="987"/>
    </location>
</feature>
<dbReference type="VEuPathDB" id="FungiDB:BTJ68_07866"/>
<feature type="region of interest" description="Disordered" evidence="9">
    <location>
        <begin position="1008"/>
        <end position="1067"/>
    </location>
</feature>
<dbReference type="InterPro" id="IPR019786">
    <property type="entry name" value="Zinc_finger_PHD-type_CS"/>
</dbReference>
<keyword evidence="10" id="KW-1133">Transmembrane helix</keyword>
<feature type="region of interest" description="Disordered" evidence="9">
    <location>
        <begin position="199"/>
        <end position="241"/>
    </location>
</feature>
<dbReference type="EMBL" id="QWIR01000042">
    <property type="protein sequence ID" value="RMY91312.1"/>
    <property type="molecule type" value="Genomic_DNA"/>
</dbReference>
<feature type="region of interest" description="Disordered" evidence="9">
    <location>
        <begin position="947"/>
        <end position="987"/>
    </location>
</feature>
<organism evidence="13 14">
    <name type="scientific">Hortaea werneckii</name>
    <name type="common">Black yeast</name>
    <name type="synonym">Cladosporium werneckii</name>
    <dbReference type="NCBI Taxonomy" id="91943"/>
    <lineage>
        <taxon>Eukaryota</taxon>
        <taxon>Fungi</taxon>
        <taxon>Dikarya</taxon>
        <taxon>Ascomycota</taxon>
        <taxon>Pezizomycotina</taxon>
        <taxon>Dothideomycetes</taxon>
        <taxon>Dothideomycetidae</taxon>
        <taxon>Mycosphaerellales</taxon>
        <taxon>Teratosphaeriaceae</taxon>
        <taxon>Hortaea</taxon>
    </lineage>
</organism>
<feature type="transmembrane region" description="Helical" evidence="10">
    <location>
        <begin position="1284"/>
        <end position="1304"/>
    </location>
</feature>
<keyword evidence="4 7" id="KW-0863">Zinc-finger</keyword>
<keyword evidence="5" id="KW-0862">Zinc</keyword>
<evidence type="ECO:0000256" key="7">
    <source>
        <dbReference type="PROSITE-ProRule" id="PRU00146"/>
    </source>
</evidence>
<keyword evidence="10" id="KW-0472">Membrane</keyword>
<dbReference type="InterPro" id="IPR013083">
    <property type="entry name" value="Znf_RING/FYVE/PHD"/>
</dbReference>
<proteinExistence type="predicted"/>
<evidence type="ECO:0000256" key="3">
    <source>
        <dbReference type="ARBA" id="ARBA00022737"/>
    </source>
</evidence>
<comment type="caution">
    <text evidence="13">The sequence shown here is derived from an EMBL/GenBank/DDBJ whole genome shotgun (WGS) entry which is preliminary data.</text>
</comment>
<dbReference type="Proteomes" id="UP000268823">
    <property type="component" value="Unassembled WGS sequence"/>
</dbReference>
<dbReference type="InterPro" id="IPR035213">
    <property type="entry name" value="DUF5321"/>
</dbReference>
<feature type="domain" description="PHD-type" evidence="12">
    <location>
        <begin position="477"/>
        <end position="593"/>
    </location>
</feature>